<dbReference type="GO" id="GO:0032259">
    <property type="term" value="P:methylation"/>
    <property type="evidence" value="ECO:0007669"/>
    <property type="project" value="UniProtKB-KW"/>
</dbReference>
<keyword evidence="6 11" id="KW-0949">S-adenosyl-L-methionine</keyword>
<accession>A0ABP0D9G2</accession>
<dbReference type="Gene3D" id="3.40.50.150">
    <property type="entry name" value="Vaccinia Virus protein VP39"/>
    <property type="match status" value="1"/>
</dbReference>
<dbReference type="GO" id="GO:0140999">
    <property type="term" value="F:histone H3K4 trimethyltransferase activity"/>
    <property type="evidence" value="ECO:0007669"/>
    <property type="project" value="UniProtKB-EC"/>
</dbReference>
<keyword evidence="7 11" id="KW-0156">Chromatin regulator</keyword>
<dbReference type="InterPro" id="IPR029063">
    <property type="entry name" value="SAM-dependent_MTases_sf"/>
</dbReference>
<evidence type="ECO:0000256" key="9">
    <source>
        <dbReference type="ARBA" id="ARBA00029821"/>
    </source>
</evidence>
<evidence type="ECO:0000256" key="7">
    <source>
        <dbReference type="ARBA" id="ARBA00022853"/>
    </source>
</evidence>
<keyword evidence="5 11" id="KW-0808">Transferase</keyword>
<feature type="region of interest" description="Disordered" evidence="12">
    <location>
        <begin position="178"/>
        <end position="230"/>
    </location>
</feature>
<dbReference type="SUPFAM" id="SSF53335">
    <property type="entry name" value="S-adenosyl-L-methionine-dependent methyltransferases"/>
    <property type="match status" value="1"/>
</dbReference>
<evidence type="ECO:0000256" key="6">
    <source>
        <dbReference type="ARBA" id="ARBA00022691"/>
    </source>
</evidence>
<feature type="compositionally biased region" description="Low complexity" evidence="12">
    <location>
        <begin position="75"/>
        <end position="94"/>
    </location>
</feature>
<dbReference type="PROSITE" id="PS51569">
    <property type="entry name" value="DOT1"/>
    <property type="match status" value="1"/>
</dbReference>
<protein>
    <recommendedName>
        <fullName evidence="3 11">Histone-lysine N-methyltransferase, H3 lysine-79 specific</fullName>
        <ecNumber evidence="2 11">2.1.1.360</ecNumber>
    </recommendedName>
    <alternativeName>
        <fullName evidence="9 11">Histone H3-K79 methyltransferase</fullName>
    </alternativeName>
</protein>
<dbReference type="InterPro" id="IPR030445">
    <property type="entry name" value="H3-K79_meTrfase"/>
</dbReference>
<evidence type="ECO:0000256" key="5">
    <source>
        <dbReference type="ARBA" id="ARBA00022679"/>
    </source>
</evidence>
<sequence>MGIFSQKPSFKVAAPTIRKVVVPVEAPKPKPKFQFRESSSAPPGDSRSSIGAGTKRGVSSNGGASARSSKTLSGPPRTSISPNNRNRSSQSPYPASDSWTSTNHSRLGNAGDRKRKLVNRAAHRASPVSDRIEFGNDSDTGDDDWEATLYEREHRKRKRINGNCRLDPDRQLVHPVLLETLPKSNERDGAETTKGAGTDSSDIAEEETSKKHTEPSSGDSRTPKFARPDGTRDLKKLKIIHAREIASLALKCSPVLGATEDEVLVQLQYPGSRHRESYELVRGKEKIDPVKDIKTTIKHITEVYLTDKQAAPFIDSTTGIIRQLERASSEKIKDVRLFKSALKDFNRRLLDMHVDGTLAANLAKMHELPRHFVAFILGQVYDRTVAPKVDLLRKYENGSDNVYGELLHPFVTDILVDRLKMTSGQVFVDLGSGVGNVVLQAALEIGCESWGCEMMENACNLADEQKKEFTERCGLWGILPGKVYLQRGDFRVNAAILDVLKRADVVLVNNQAFTSQLNDDLVRMFLDFKSGCKIVSLKSFVHDHKSASHNMNDVGSSILDVELLTYPEDFVSWTSAAGSFCISTRH</sequence>
<dbReference type="Pfam" id="PF08123">
    <property type="entry name" value="DOT1"/>
    <property type="match status" value="1"/>
</dbReference>
<feature type="compositionally biased region" description="Basic residues" evidence="12">
    <location>
        <begin position="113"/>
        <end position="123"/>
    </location>
</feature>
<comment type="subcellular location">
    <subcellularLocation>
        <location evidence="1 11">Nucleus</location>
    </subcellularLocation>
</comment>
<reference evidence="14 15" key="1">
    <citation type="submission" date="2024-01" db="EMBL/GenBank/DDBJ databases">
        <authorList>
            <person name="Allen C."/>
            <person name="Tagirdzhanova G."/>
        </authorList>
    </citation>
    <scope>NUCLEOTIDE SEQUENCE [LARGE SCALE GENOMIC DNA]</scope>
    <source>
        <strain evidence="14 15">CBS 573.63</strain>
    </source>
</reference>
<proteinExistence type="inferred from homology"/>
<comment type="miscellaneous">
    <text evidence="11">In contrast to other lysine histone methyltransferases, it does not contain a SET domain, suggesting the existence of another mechanism for methylation of lysine residues of histones.</text>
</comment>
<evidence type="ECO:0000259" key="13">
    <source>
        <dbReference type="PROSITE" id="PS51569"/>
    </source>
</evidence>
<comment type="similarity">
    <text evidence="11">Belongs to the class I-like SAM-binding methyltransferase superfamily. DOT1 family.</text>
</comment>
<dbReference type="EC" id="2.1.1.360" evidence="2 11"/>
<dbReference type="Gene3D" id="1.10.260.170">
    <property type="match status" value="1"/>
</dbReference>
<evidence type="ECO:0000313" key="14">
    <source>
        <dbReference type="EMBL" id="CAK7263845.1"/>
    </source>
</evidence>
<evidence type="ECO:0000313" key="15">
    <source>
        <dbReference type="Proteomes" id="UP001642501"/>
    </source>
</evidence>
<keyword evidence="15" id="KW-1185">Reference proteome</keyword>
<dbReference type="PANTHER" id="PTHR21451">
    <property type="entry name" value="HISTONE H3 METHYLTRANSFERASE"/>
    <property type="match status" value="1"/>
</dbReference>
<name>A0ABP0D9G2_9PEZI</name>
<feature type="compositionally biased region" description="Polar residues" evidence="12">
    <location>
        <begin position="97"/>
        <end position="106"/>
    </location>
</feature>
<evidence type="ECO:0000256" key="8">
    <source>
        <dbReference type="ARBA" id="ARBA00023242"/>
    </source>
</evidence>
<comment type="function">
    <text evidence="11">Histone methyltransferase that specifically trimethylates histone H3 to form H3K79me3. This methylation is required for telomere silencing and for the pachytene checkpoint during the meiotic cell cycle by allowing the recruitment of RAD9 to double strand breaks. Nucleosomes are preferred as substrate compared to free histone.</text>
</comment>
<evidence type="ECO:0000256" key="3">
    <source>
        <dbReference type="ARBA" id="ARBA00020987"/>
    </source>
</evidence>
<evidence type="ECO:0000256" key="10">
    <source>
        <dbReference type="ARBA" id="ARBA00047770"/>
    </source>
</evidence>
<dbReference type="Proteomes" id="UP001642501">
    <property type="component" value="Unassembled WGS sequence"/>
</dbReference>
<keyword evidence="8 11" id="KW-0539">Nucleus</keyword>
<keyword evidence="4 11" id="KW-0489">Methyltransferase</keyword>
<comment type="activity regulation">
    <text evidence="11">Ubiquitination of histone H2B to form H2BK123ub1 is required for efficient DOT1 methyltransferase activity on histone H3.</text>
</comment>
<evidence type="ECO:0000256" key="12">
    <source>
        <dbReference type="SAM" id="MobiDB-lite"/>
    </source>
</evidence>
<comment type="catalytic activity">
    <reaction evidence="10 11">
        <text>L-lysyl(79)-[histone H3] + 3 S-adenosyl-L-methionine = N(6),N(6),N(6)-trimethyl-L-lysyl(79)-[histone H3] + 3 S-adenosyl-L-homocysteine + 3 H(+)</text>
        <dbReference type="Rhea" id="RHEA:60328"/>
        <dbReference type="Rhea" id="RHEA-COMP:15549"/>
        <dbReference type="Rhea" id="RHEA-COMP:15552"/>
        <dbReference type="ChEBI" id="CHEBI:15378"/>
        <dbReference type="ChEBI" id="CHEBI:29969"/>
        <dbReference type="ChEBI" id="CHEBI:57856"/>
        <dbReference type="ChEBI" id="CHEBI:59789"/>
        <dbReference type="ChEBI" id="CHEBI:61961"/>
        <dbReference type="EC" id="2.1.1.360"/>
    </reaction>
</comment>
<comment type="caution">
    <text evidence="14">The sequence shown here is derived from an EMBL/GenBank/DDBJ whole genome shotgun (WGS) entry which is preliminary data.</text>
</comment>
<dbReference type="EMBL" id="CAWUOM010000007">
    <property type="protein sequence ID" value="CAK7263845.1"/>
    <property type="molecule type" value="Genomic_DNA"/>
</dbReference>
<evidence type="ECO:0000256" key="11">
    <source>
        <dbReference type="RuleBase" id="RU271113"/>
    </source>
</evidence>
<evidence type="ECO:0000256" key="1">
    <source>
        <dbReference type="ARBA" id="ARBA00004123"/>
    </source>
</evidence>
<organism evidence="14 15">
    <name type="scientific">Sporothrix epigloea</name>
    <dbReference type="NCBI Taxonomy" id="1892477"/>
    <lineage>
        <taxon>Eukaryota</taxon>
        <taxon>Fungi</taxon>
        <taxon>Dikarya</taxon>
        <taxon>Ascomycota</taxon>
        <taxon>Pezizomycotina</taxon>
        <taxon>Sordariomycetes</taxon>
        <taxon>Sordariomycetidae</taxon>
        <taxon>Ophiostomatales</taxon>
        <taxon>Ophiostomataceae</taxon>
        <taxon>Sporothrix</taxon>
    </lineage>
</organism>
<gene>
    <name evidence="14" type="primary">DOT1_1</name>
    <name evidence="14" type="ORF">SEPCBS57363_000762</name>
</gene>
<evidence type="ECO:0000256" key="2">
    <source>
        <dbReference type="ARBA" id="ARBA00012190"/>
    </source>
</evidence>
<dbReference type="InterPro" id="IPR025789">
    <property type="entry name" value="DOT1_dom"/>
</dbReference>
<feature type="compositionally biased region" description="Low complexity" evidence="12">
    <location>
        <begin position="38"/>
        <end position="49"/>
    </location>
</feature>
<feature type="compositionally biased region" description="Polar residues" evidence="12">
    <location>
        <begin position="57"/>
        <end position="72"/>
    </location>
</feature>
<dbReference type="PANTHER" id="PTHR21451:SF0">
    <property type="entry name" value="HISTONE-LYSINE N-METHYLTRANSFERASE, H3 LYSINE-79 SPECIFIC"/>
    <property type="match status" value="1"/>
</dbReference>
<feature type="domain" description="DOT1" evidence="13">
    <location>
        <begin position="274"/>
        <end position="586"/>
    </location>
</feature>
<evidence type="ECO:0000256" key="4">
    <source>
        <dbReference type="ARBA" id="ARBA00022603"/>
    </source>
</evidence>
<feature type="region of interest" description="Disordered" evidence="12">
    <location>
        <begin position="1"/>
        <end position="144"/>
    </location>
</feature>